<feature type="non-terminal residue" evidence="1">
    <location>
        <position position="689"/>
    </location>
</feature>
<evidence type="ECO:0000313" key="1">
    <source>
        <dbReference type="EMBL" id="KAJ1948718.1"/>
    </source>
</evidence>
<gene>
    <name evidence="1" type="ORF">FBU59_001462</name>
</gene>
<keyword evidence="2" id="KW-1185">Reference proteome</keyword>
<organism evidence="1 2">
    <name type="scientific">Linderina macrospora</name>
    <dbReference type="NCBI Taxonomy" id="4868"/>
    <lineage>
        <taxon>Eukaryota</taxon>
        <taxon>Fungi</taxon>
        <taxon>Fungi incertae sedis</taxon>
        <taxon>Zoopagomycota</taxon>
        <taxon>Kickxellomycotina</taxon>
        <taxon>Kickxellomycetes</taxon>
        <taxon>Kickxellales</taxon>
        <taxon>Kickxellaceae</taxon>
        <taxon>Linderina</taxon>
    </lineage>
</organism>
<reference evidence="1" key="1">
    <citation type="submission" date="2022-07" db="EMBL/GenBank/DDBJ databases">
        <title>Phylogenomic reconstructions and comparative analyses of Kickxellomycotina fungi.</title>
        <authorList>
            <person name="Reynolds N.K."/>
            <person name="Stajich J.E."/>
            <person name="Barry K."/>
            <person name="Grigoriev I.V."/>
            <person name="Crous P."/>
            <person name="Smith M.E."/>
        </authorList>
    </citation>
    <scope>NUCLEOTIDE SEQUENCE</scope>
    <source>
        <strain evidence="1">NRRL 5244</strain>
    </source>
</reference>
<comment type="caution">
    <text evidence="1">The sequence shown here is derived from an EMBL/GenBank/DDBJ whole genome shotgun (WGS) entry which is preliminary data.</text>
</comment>
<sequence>MRVISYTILYTVALLSQQAAHALLAETIDHLHKVYRYPTGTATKPGSYIVELHPEHDAPAVRAASAKARSLLKRSVDILDVGHHYDSVFKGFTVHGGEDLDPSQLARLPGVKRVWPVRRHKRAVAVSSTRNSVYASGSKHTGVERVVRELGLDGKGVKIAIVDSGVDYTHPELGGCWKTPGCPWQFGQDFIGDLHDENDAKPIVKPNPTPMDCHGHGTHVAGIIGGQGPRVTGIAPNATLGMYRVLDCHNGSSDDIILAGIEAAYKDGNDVISLSIGQQGWSEDPVSVLCESLVKKGVVVVVAASNSGDSGLFTSTSPAVANGVISVASVESWEYMGTRIEVDSKLGKKAITASVPSNDNHRFFFDKPVPLVLGATSKGSADGCSPIDRSLKGKVALIGSGTCTVDVKALNAQAAGAVGVVLVIPDSQALEAGKTNSTVKIPVVAVDTSSQEYLVASIKKGQVTIATSKRELVTAEDPSGGQISSFSSIGPTPELAVGPVVSAPGGNIYSTYPVINGGYATKSGTSMAAPYITGVVALFKQAHPDYSPDQIRRVLAATARPLSDKETHLKLHPYQSGSGLVDAYAAITADAQLSPSSLTLNDTDIGPLTNVPGVHLPGSLRWARRTVTIQNFDTKRPARVSLTHSAANSLTPWYANGTLAPPMRVWPVDAAKVDDKSKLPQVFAIDPQG</sequence>
<proteinExistence type="predicted"/>
<evidence type="ECO:0000313" key="2">
    <source>
        <dbReference type="Proteomes" id="UP001150603"/>
    </source>
</evidence>
<dbReference type="Proteomes" id="UP001150603">
    <property type="component" value="Unassembled WGS sequence"/>
</dbReference>
<name>A0ACC1JDZ1_9FUNG</name>
<accession>A0ACC1JDZ1</accession>
<dbReference type="EMBL" id="JANBPW010000648">
    <property type="protein sequence ID" value="KAJ1948718.1"/>
    <property type="molecule type" value="Genomic_DNA"/>
</dbReference>
<protein>
    <submittedName>
        <fullName evidence="1">Uncharacterized protein</fullName>
    </submittedName>
</protein>